<name>A0A6I3L7S4_9NOCA</name>
<evidence type="ECO:0000313" key="1">
    <source>
        <dbReference type="EMBL" id="MTE17458.1"/>
    </source>
</evidence>
<proteinExistence type="predicted"/>
<accession>A0A6I3L7S4</accession>
<keyword evidence="2" id="KW-1185">Reference proteome</keyword>
<comment type="caution">
    <text evidence="1">The sequence shown here is derived from an EMBL/GenBank/DDBJ whole genome shotgun (WGS) entry which is preliminary data.</text>
</comment>
<dbReference type="RefSeq" id="WP_154791875.1">
    <property type="nucleotide sequence ID" value="NZ_WMBB01000026.1"/>
</dbReference>
<evidence type="ECO:0000313" key="2">
    <source>
        <dbReference type="Proteomes" id="UP000432464"/>
    </source>
</evidence>
<sequence length="211" mass="23378">MSLSSGMDHLHALKSHVLDGPMLHISAPFSLARGALENLSIAYWILHPTERADRVQHALRWWAQNYRDAARALGPIGAIDLGANESTLLKLEDVARRTPGIAADPIRNGHRSSEPVKYTDRHTIDTWQILYAWQLCSGFAHGRGWAVHGISRAETIRVPDHDDEIVQLSPNDTAILWVTLTSLSLASETFRILDQKSGSPETSQHGISDAR</sequence>
<gene>
    <name evidence="1" type="ORF">GLP40_32580</name>
</gene>
<dbReference type="EMBL" id="WMBB01000026">
    <property type="protein sequence ID" value="MTE17458.1"/>
    <property type="molecule type" value="Genomic_DNA"/>
</dbReference>
<dbReference type="Proteomes" id="UP000432464">
    <property type="component" value="Unassembled WGS sequence"/>
</dbReference>
<organism evidence="1 2">
    <name type="scientific">Nocardia aurantiaca</name>
    <dbReference type="NCBI Taxonomy" id="2675850"/>
    <lineage>
        <taxon>Bacteria</taxon>
        <taxon>Bacillati</taxon>
        <taxon>Actinomycetota</taxon>
        <taxon>Actinomycetes</taxon>
        <taxon>Mycobacteriales</taxon>
        <taxon>Nocardiaceae</taxon>
        <taxon>Nocardia</taxon>
    </lineage>
</organism>
<protein>
    <submittedName>
        <fullName evidence="1">Uncharacterized protein</fullName>
    </submittedName>
</protein>
<reference evidence="1 2" key="1">
    <citation type="submission" date="2019-11" db="EMBL/GenBank/DDBJ databases">
        <title>Nocardia sp. nov. CT2-14 isolated from soil.</title>
        <authorList>
            <person name="Kanchanasin P."/>
            <person name="Tanasupawat S."/>
            <person name="Yuki M."/>
            <person name="Kudo T."/>
        </authorList>
    </citation>
    <scope>NUCLEOTIDE SEQUENCE [LARGE SCALE GENOMIC DNA]</scope>
    <source>
        <strain evidence="1 2">CT2-14</strain>
    </source>
</reference>
<dbReference type="AlphaFoldDB" id="A0A6I3L7S4"/>